<evidence type="ECO:0000313" key="2">
    <source>
        <dbReference type="Proteomes" id="UP000663760"/>
    </source>
</evidence>
<proteinExistence type="predicted"/>
<dbReference type="GO" id="GO:0009941">
    <property type="term" value="C:chloroplast envelope"/>
    <property type="evidence" value="ECO:0007669"/>
    <property type="project" value="TreeGrafter"/>
</dbReference>
<dbReference type="OrthoDB" id="512148at2759"/>
<dbReference type="EMBL" id="LR746281">
    <property type="protein sequence ID" value="CAA7411111.1"/>
    <property type="molecule type" value="Genomic_DNA"/>
</dbReference>
<dbReference type="InterPro" id="IPR044160">
    <property type="entry name" value="TGD4-like"/>
</dbReference>
<keyword evidence="2" id="KW-1185">Reference proteome</keyword>
<name>A0A7I8LLY4_SPIIN</name>
<evidence type="ECO:0000313" key="1">
    <source>
        <dbReference type="EMBL" id="CAA7411111.1"/>
    </source>
</evidence>
<sequence length="480" mass="53084">MANLRMAMDAAFWDVNLASPQSLVDGVVRAVPGEPVPLDGARAGRTIRPLQLAFFHNAFPLGLTPSFCPTLKKEQGSFAVQSLLIGPSLGDWWTGLIGQFRPRKLISSIKSELANADELDLVALRDVAKHLLDKSLYAIGLCSQFSPTPDTSLLFSIEGHGEKEKSRSKATFIHKLPNHDVTVEAAWPELFIDKNGKYWDVPSSLSLDVASLVSDSGLRYRFGLHKSSGHPQPLNSSGSDDKIPLALMPGFCAKAALSYEKNRDFWREKDKDSGSNLEKEMPWLSPYDERLKEPHASISAILGGSCAALFGGNQEDDVNYAQEGNGTINQSRNFRRKRNPFSGNVFGSMCYTVQHGKFTEDFNDLTRLDARLDFASIPAFIRGASRLLYDAFRGPAEQKASTLASPKLTLILQQQVAGPIVVRVDSRLAFTSPSGKHAPNVEDIMYSLSYSLRILRSGKILAWYSPKRKEAMVELRLFEF</sequence>
<dbReference type="AlphaFoldDB" id="A0A7I8LLY4"/>
<dbReference type="Proteomes" id="UP000663760">
    <property type="component" value="Chromosome 18"/>
</dbReference>
<dbReference type="GO" id="GO:1990052">
    <property type="term" value="P:ER to chloroplast lipid transport"/>
    <property type="evidence" value="ECO:0007669"/>
    <property type="project" value="InterPro"/>
</dbReference>
<dbReference type="PANTHER" id="PTHR34954:SF3">
    <property type="entry name" value="EXPRESSED PROTEIN"/>
    <property type="match status" value="1"/>
</dbReference>
<protein>
    <submittedName>
        <fullName evidence="1">Uncharacterized protein</fullName>
    </submittedName>
</protein>
<dbReference type="GO" id="GO:0070300">
    <property type="term" value="F:phosphatidic acid binding"/>
    <property type="evidence" value="ECO:0007669"/>
    <property type="project" value="InterPro"/>
</dbReference>
<gene>
    <name evidence="1" type="ORF">SI8410_18021789</name>
</gene>
<organism evidence="1 2">
    <name type="scientific">Spirodela intermedia</name>
    <name type="common">Intermediate duckweed</name>
    <dbReference type="NCBI Taxonomy" id="51605"/>
    <lineage>
        <taxon>Eukaryota</taxon>
        <taxon>Viridiplantae</taxon>
        <taxon>Streptophyta</taxon>
        <taxon>Embryophyta</taxon>
        <taxon>Tracheophyta</taxon>
        <taxon>Spermatophyta</taxon>
        <taxon>Magnoliopsida</taxon>
        <taxon>Liliopsida</taxon>
        <taxon>Araceae</taxon>
        <taxon>Lemnoideae</taxon>
        <taxon>Spirodela</taxon>
    </lineage>
</organism>
<dbReference type="PANTHER" id="PTHR34954">
    <property type="entry name" value="EXPRESSED PROTEIN"/>
    <property type="match status" value="1"/>
</dbReference>
<reference evidence="1" key="1">
    <citation type="submission" date="2020-02" db="EMBL/GenBank/DDBJ databases">
        <authorList>
            <person name="Scholz U."/>
            <person name="Mascher M."/>
            <person name="Fiebig A."/>
        </authorList>
    </citation>
    <scope>NUCLEOTIDE SEQUENCE</scope>
</reference>
<accession>A0A7I8LLY4</accession>
<dbReference type="GO" id="GO:0034196">
    <property type="term" value="P:acylglycerol transport"/>
    <property type="evidence" value="ECO:0007669"/>
    <property type="project" value="InterPro"/>
</dbReference>